<dbReference type="InterPro" id="IPR020846">
    <property type="entry name" value="MFS_dom"/>
</dbReference>
<dbReference type="GO" id="GO:0005886">
    <property type="term" value="C:plasma membrane"/>
    <property type="evidence" value="ECO:0007669"/>
    <property type="project" value="UniProtKB-SubCell"/>
</dbReference>
<organism evidence="8 11">
    <name type="scientific">Teichococcus wenyumeiae</name>
    <dbReference type="NCBI Taxonomy" id="2478470"/>
    <lineage>
        <taxon>Bacteria</taxon>
        <taxon>Pseudomonadati</taxon>
        <taxon>Pseudomonadota</taxon>
        <taxon>Alphaproteobacteria</taxon>
        <taxon>Acetobacterales</taxon>
        <taxon>Roseomonadaceae</taxon>
        <taxon>Roseomonas</taxon>
    </lineage>
</organism>
<protein>
    <submittedName>
        <fullName evidence="8">MFS transporter</fullName>
    </submittedName>
</protein>
<gene>
    <name evidence="8" type="ORF">D6Z83_19315</name>
    <name evidence="9" type="ORF">EBE87_11165</name>
</gene>
<evidence type="ECO:0000256" key="5">
    <source>
        <dbReference type="ARBA" id="ARBA00023136"/>
    </source>
</evidence>
<dbReference type="Proteomes" id="UP000274097">
    <property type="component" value="Unassembled WGS sequence"/>
</dbReference>
<feature type="transmembrane region" description="Helical" evidence="6">
    <location>
        <begin position="288"/>
        <end position="310"/>
    </location>
</feature>
<evidence type="ECO:0000256" key="4">
    <source>
        <dbReference type="ARBA" id="ARBA00022989"/>
    </source>
</evidence>
<feature type="transmembrane region" description="Helical" evidence="6">
    <location>
        <begin position="94"/>
        <end position="115"/>
    </location>
</feature>
<feature type="transmembrane region" description="Helical" evidence="6">
    <location>
        <begin position="42"/>
        <end position="62"/>
    </location>
</feature>
<feature type="domain" description="Major facilitator superfamily (MFS) profile" evidence="7">
    <location>
        <begin position="3"/>
        <end position="383"/>
    </location>
</feature>
<feature type="transmembrane region" description="Helical" evidence="6">
    <location>
        <begin position="331"/>
        <end position="356"/>
    </location>
</feature>
<proteinExistence type="predicted"/>
<comment type="subcellular location">
    <subcellularLocation>
        <location evidence="1">Cell membrane</location>
        <topology evidence="1">Multi-pass membrane protein</topology>
    </subcellularLocation>
</comment>
<dbReference type="Gene3D" id="1.20.1250.20">
    <property type="entry name" value="MFS general substrate transporter like domains"/>
    <property type="match status" value="1"/>
</dbReference>
<evidence type="ECO:0000256" key="3">
    <source>
        <dbReference type="ARBA" id="ARBA00022692"/>
    </source>
</evidence>
<dbReference type="PROSITE" id="PS50850">
    <property type="entry name" value="MFS"/>
    <property type="match status" value="1"/>
</dbReference>
<dbReference type="InterPro" id="IPR036259">
    <property type="entry name" value="MFS_trans_sf"/>
</dbReference>
<dbReference type="EMBL" id="RFLX01000007">
    <property type="protein sequence ID" value="RMI24706.1"/>
    <property type="molecule type" value="Genomic_DNA"/>
</dbReference>
<accession>A0A3A9JCU0</accession>
<feature type="transmembrane region" description="Helical" evidence="6">
    <location>
        <begin position="362"/>
        <end position="382"/>
    </location>
</feature>
<dbReference type="InParanoid" id="A0A3A9JCU0"/>
<dbReference type="Pfam" id="PF07690">
    <property type="entry name" value="MFS_1"/>
    <property type="match status" value="1"/>
</dbReference>
<dbReference type="GO" id="GO:0022857">
    <property type="term" value="F:transmembrane transporter activity"/>
    <property type="evidence" value="ECO:0007669"/>
    <property type="project" value="InterPro"/>
</dbReference>
<evidence type="ECO:0000313" key="11">
    <source>
        <dbReference type="Proteomes" id="UP000278036"/>
    </source>
</evidence>
<keyword evidence="2" id="KW-1003">Cell membrane</keyword>
<evidence type="ECO:0000256" key="6">
    <source>
        <dbReference type="SAM" id="Phobius"/>
    </source>
</evidence>
<dbReference type="PANTHER" id="PTHR43124">
    <property type="entry name" value="PURINE EFFLUX PUMP PBUE"/>
    <property type="match status" value="1"/>
</dbReference>
<evidence type="ECO:0000256" key="1">
    <source>
        <dbReference type="ARBA" id="ARBA00004651"/>
    </source>
</evidence>
<keyword evidence="3 6" id="KW-0812">Transmembrane</keyword>
<reference evidence="8 11" key="1">
    <citation type="submission" date="2018-09" db="EMBL/GenBank/DDBJ databases">
        <title>Roseomonas sp. nov., isolated from feces of Tibetan antelopes in the Qinghai-Tibet plateau, China.</title>
        <authorList>
            <person name="Tian Z."/>
        </authorList>
    </citation>
    <scope>NUCLEOTIDE SEQUENCE [LARGE SCALE GENOMIC DNA]</scope>
    <source>
        <strain evidence="9 10">Z23</strain>
        <strain evidence="8 11">Z24</strain>
    </source>
</reference>
<feature type="transmembrane region" description="Helical" evidence="6">
    <location>
        <begin position="127"/>
        <end position="147"/>
    </location>
</feature>
<sequence>MGRVPVLAAASFATSTQSFVYAGLLNELSHDLSIPVSQAGQLGTAFALAYGLSAIPLASVCARVPRRRLMVVALVIMALLNLGMTLAPNFAVLLGLRVLCGVAAAVVVPSASAVAAMLAPPEKRARALALVIGGTTAAFLLGIPLGSVTGATFGWQGAFGMAALLCVISAAAIRLILPEVPGEGRAGGGLSAVLRPGVPPTAGLVYACFAASFCTSAYIGPAVNAVSGLSGGAVGIMQAVAGLASILGLPIGARLYERRGIGAAKLMPLVIIAAQLLQVALLEGFLRGSILVIPAQALALLASSTAIFAMMPMIQARLVALAPDARSVVMAANASGISLGQASGAALGGLAIALAGLPGMSIAGALMACIGLGLAIVVARGAQSSRISGDR</sequence>
<dbReference type="OrthoDB" id="9788453at2"/>
<keyword evidence="4 6" id="KW-1133">Transmembrane helix</keyword>
<feature type="transmembrane region" description="Helical" evidence="6">
    <location>
        <begin position="198"/>
        <end position="219"/>
    </location>
</feature>
<evidence type="ECO:0000313" key="8">
    <source>
        <dbReference type="EMBL" id="RKK02513.1"/>
    </source>
</evidence>
<evidence type="ECO:0000259" key="7">
    <source>
        <dbReference type="PROSITE" id="PS50850"/>
    </source>
</evidence>
<feature type="transmembrane region" description="Helical" evidence="6">
    <location>
        <begin position="231"/>
        <end position="251"/>
    </location>
</feature>
<feature type="transmembrane region" description="Helical" evidence="6">
    <location>
        <begin position="263"/>
        <end position="282"/>
    </location>
</feature>
<dbReference type="Proteomes" id="UP000278036">
    <property type="component" value="Unassembled WGS sequence"/>
</dbReference>
<dbReference type="EMBL" id="RAQU01000146">
    <property type="protein sequence ID" value="RKK02513.1"/>
    <property type="molecule type" value="Genomic_DNA"/>
</dbReference>
<keyword evidence="5 6" id="KW-0472">Membrane</keyword>
<dbReference type="InterPro" id="IPR050189">
    <property type="entry name" value="MFS_Efflux_Transporters"/>
</dbReference>
<evidence type="ECO:0000256" key="2">
    <source>
        <dbReference type="ARBA" id="ARBA00022475"/>
    </source>
</evidence>
<feature type="transmembrane region" description="Helical" evidence="6">
    <location>
        <begin position="69"/>
        <end position="88"/>
    </location>
</feature>
<keyword evidence="10" id="KW-1185">Reference proteome</keyword>
<feature type="transmembrane region" description="Helical" evidence="6">
    <location>
        <begin position="153"/>
        <end position="177"/>
    </location>
</feature>
<dbReference type="SUPFAM" id="SSF103473">
    <property type="entry name" value="MFS general substrate transporter"/>
    <property type="match status" value="1"/>
</dbReference>
<dbReference type="PANTHER" id="PTHR43124:SF10">
    <property type="entry name" value="PURINE EFFLUX PUMP PBUE"/>
    <property type="match status" value="1"/>
</dbReference>
<name>A0A3A9JCU0_9PROT</name>
<dbReference type="InterPro" id="IPR011701">
    <property type="entry name" value="MFS"/>
</dbReference>
<evidence type="ECO:0000313" key="10">
    <source>
        <dbReference type="Proteomes" id="UP000274097"/>
    </source>
</evidence>
<evidence type="ECO:0000313" key="9">
    <source>
        <dbReference type="EMBL" id="RMI24706.1"/>
    </source>
</evidence>
<comment type="caution">
    <text evidence="8">The sequence shown here is derived from an EMBL/GenBank/DDBJ whole genome shotgun (WGS) entry which is preliminary data.</text>
</comment>
<dbReference type="AlphaFoldDB" id="A0A3A9JCU0"/>
<dbReference type="CDD" id="cd17324">
    <property type="entry name" value="MFS_NepI_like"/>
    <property type="match status" value="1"/>
</dbReference>